<keyword evidence="5" id="KW-0067">ATP-binding</keyword>
<dbReference type="Proteomes" id="UP000192923">
    <property type="component" value="Unassembled WGS sequence"/>
</dbReference>
<dbReference type="PROSITE" id="PS00584">
    <property type="entry name" value="PFKB_KINASES_2"/>
    <property type="match status" value="1"/>
</dbReference>
<dbReference type="InterPro" id="IPR017583">
    <property type="entry name" value="Tagatose/fructose_Pkinase"/>
</dbReference>
<protein>
    <recommendedName>
        <fullName evidence="6">Phosphofructokinase</fullName>
    </recommendedName>
</protein>
<dbReference type="PANTHER" id="PTHR46566">
    <property type="entry name" value="1-PHOSPHOFRUCTOKINASE-RELATED"/>
    <property type="match status" value="1"/>
</dbReference>
<dbReference type="SUPFAM" id="SSF53613">
    <property type="entry name" value="Ribokinase-like"/>
    <property type="match status" value="1"/>
</dbReference>
<reference evidence="8 9" key="1">
    <citation type="submission" date="2016-12" db="EMBL/GenBank/DDBJ databases">
        <authorList>
            <person name="Song W.-J."/>
            <person name="Kurnit D.M."/>
        </authorList>
    </citation>
    <scope>NUCLEOTIDE SEQUENCE [LARGE SCALE GENOMIC DNA]</scope>
    <source>
        <strain evidence="8 9">175</strain>
    </source>
</reference>
<proteinExistence type="inferred from homology"/>
<organism evidence="8 9">
    <name type="scientific">Methylomagnum ishizawai</name>
    <dbReference type="NCBI Taxonomy" id="1760988"/>
    <lineage>
        <taxon>Bacteria</taxon>
        <taxon>Pseudomonadati</taxon>
        <taxon>Pseudomonadota</taxon>
        <taxon>Gammaproteobacteria</taxon>
        <taxon>Methylococcales</taxon>
        <taxon>Methylococcaceae</taxon>
        <taxon>Methylomagnum</taxon>
    </lineage>
</organism>
<name>A0A1Y6D0U4_9GAMM</name>
<gene>
    <name evidence="8" type="ORF">SAMN02949497_3948</name>
</gene>
<dbReference type="GO" id="GO:0005829">
    <property type="term" value="C:cytosol"/>
    <property type="evidence" value="ECO:0007669"/>
    <property type="project" value="TreeGrafter"/>
</dbReference>
<dbReference type="GO" id="GO:0005524">
    <property type="term" value="F:ATP binding"/>
    <property type="evidence" value="ECO:0007669"/>
    <property type="project" value="UniProtKB-KW"/>
</dbReference>
<dbReference type="InterPro" id="IPR011611">
    <property type="entry name" value="PfkB_dom"/>
</dbReference>
<dbReference type="Pfam" id="PF00294">
    <property type="entry name" value="PfkB"/>
    <property type="match status" value="1"/>
</dbReference>
<evidence type="ECO:0000313" key="9">
    <source>
        <dbReference type="Proteomes" id="UP000192923"/>
    </source>
</evidence>
<dbReference type="GO" id="GO:0008443">
    <property type="term" value="F:phosphofructokinase activity"/>
    <property type="evidence" value="ECO:0007669"/>
    <property type="project" value="TreeGrafter"/>
</dbReference>
<dbReference type="InterPro" id="IPR002173">
    <property type="entry name" value="Carboh/pur_kinase_PfkB_CS"/>
</dbReference>
<keyword evidence="4 8" id="KW-0418">Kinase</keyword>
<evidence type="ECO:0000256" key="3">
    <source>
        <dbReference type="ARBA" id="ARBA00022741"/>
    </source>
</evidence>
<evidence type="ECO:0000313" key="8">
    <source>
        <dbReference type="EMBL" id="SMF96548.1"/>
    </source>
</evidence>
<sequence length="297" mass="31703">MLFDALVINANPLLNLVHPGPYTPGAVNRVAALAMVAEGKGVNVARVLARHGHRVALTGFAGGHSGAWLRELVRAEGVHDAFVETLAPLRVGFMASDPQDEHPTTVFPGGFEVTQAECQALLNRVESWLDSVRLVIASGSVPAPVADGLYADLLALCERRGVRCWLDAYGPAMGRALAGPVAPGLSKPNRQEWAQSPGWERVEELHITDGAAAIEIVESGRARWRVWPPALRQVNPVGSGDCYLAGLAHGWLAGLSWEARLRYAVAAGAANALRPDVAMIAPEEIPPLLDGVRLERL</sequence>
<evidence type="ECO:0000259" key="7">
    <source>
        <dbReference type="Pfam" id="PF00294"/>
    </source>
</evidence>
<dbReference type="STRING" id="1760988.SAMN02949497_3948"/>
<evidence type="ECO:0000256" key="1">
    <source>
        <dbReference type="ARBA" id="ARBA00010688"/>
    </source>
</evidence>
<dbReference type="InterPro" id="IPR029056">
    <property type="entry name" value="Ribokinase-like"/>
</dbReference>
<dbReference type="EMBL" id="FXAM01000001">
    <property type="protein sequence ID" value="SMF96548.1"/>
    <property type="molecule type" value="Genomic_DNA"/>
</dbReference>
<keyword evidence="9" id="KW-1185">Reference proteome</keyword>
<evidence type="ECO:0000256" key="5">
    <source>
        <dbReference type="ARBA" id="ARBA00022840"/>
    </source>
</evidence>
<accession>A0A1Y6D0U4</accession>
<dbReference type="OrthoDB" id="9801219at2"/>
<dbReference type="PIRSF" id="PIRSF000535">
    <property type="entry name" value="1PFK/6PFK/LacC"/>
    <property type="match status" value="1"/>
</dbReference>
<dbReference type="AlphaFoldDB" id="A0A1Y6D0U4"/>
<dbReference type="Gene3D" id="3.40.1190.20">
    <property type="match status" value="1"/>
</dbReference>
<dbReference type="PANTHER" id="PTHR46566:SF2">
    <property type="entry name" value="ATP-DEPENDENT 6-PHOSPHOFRUCTOKINASE ISOZYME 2"/>
    <property type="match status" value="1"/>
</dbReference>
<comment type="similarity">
    <text evidence="1 6">Belongs to the carbohydrate kinase PfkB family.</text>
</comment>
<keyword evidence="3" id="KW-0547">Nucleotide-binding</keyword>
<feature type="domain" description="Carbohydrate kinase PfkB" evidence="7">
    <location>
        <begin position="25"/>
        <end position="277"/>
    </location>
</feature>
<evidence type="ECO:0000256" key="6">
    <source>
        <dbReference type="PIRNR" id="PIRNR000535"/>
    </source>
</evidence>
<evidence type="ECO:0000256" key="2">
    <source>
        <dbReference type="ARBA" id="ARBA00022679"/>
    </source>
</evidence>
<keyword evidence="2 6" id="KW-0808">Transferase</keyword>
<dbReference type="RefSeq" id="WP_085215421.1">
    <property type="nucleotide sequence ID" value="NZ_FXAM01000001.1"/>
</dbReference>
<evidence type="ECO:0000256" key="4">
    <source>
        <dbReference type="ARBA" id="ARBA00022777"/>
    </source>
</evidence>